<dbReference type="GO" id="GO:0000122">
    <property type="term" value="P:negative regulation of transcription by RNA polymerase II"/>
    <property type="evidence" value="ECO:0007669"/>
    <property type="project" value="InterPro"/>
</dbReference>
<accession>A0A1B6J4Y7</accession>
<gene>
    <name evidence="2" type="ORF">g.36195</name>
</gene>
<evidence type="ECO:0000256" key="1">
    <source>
        <dbReference type="ARBA" id="ARBA00007666"/>
    </source>
</evidence>
<dbReference type="AlphaFoldDB" id="A0A1B6J4Y7"/>
<protein>
    <submittedName>
        <fullName evidence="2">Uncharacterized protein</fullName>
    </submittedName>
</protein>
<name>A0A1B6J4Y7_9HEMI</name>
<dbReference type="Pfam" id="PF02996">
    <property type="entry name" value="Prefoldin"/>
    <property type="match status" value="1"/>
</dbReference>
<evidence type="ECO:0000313" key="2">
    <source>
        <dbReference type="EMBL" id="JAS94232.1"/>
    </source>
</evidence>
<dbReference type="InterPro" id="IPR004127">
    <property type="entry name" value="Prefoldin_subunit_alpha"/>
</dbReference>
<dbReference type="GO" id="GO:0045944">
    <property type="term" value="P:positive regulation of transcription by RNA polymerase II"/>
    <property type="evidence" value="ECO:0007669"/>
    <property type="project" value="TreeGrafter"/>
</dbReference>
<dbReference type="PANTHER" id="PTHR13345">
    <property type="entry name" value="MEDIATOR OF RNA POLYMERASE II TRANSCRIPTION SUBUNIT 10"/>
    <property type="match status" value="1"/>
</dbReference>
<proteinExistence type="inferred from homology"/>
<reference evidence="2" key="1">
    <citation type="submission" date="2015-11" db="EMBL/GenBank/DDBJ databases">
        <title>De novo transcriptome assembly of four potential Pierce s Disease insect vectors from Arizona vineyards.</title>
        <authorList>
            <person name="Tassone E.E."/>
        </authorList>
    </citation>
    <scope>NUCLEOTIDE SEQUENCE</scope>
</reference>
<dbReference type="GO" id="GO:0016592">
    <property type="term" value="C:mediator complex"/>
    <property type="evidence" value="ECO:0007669"/>
    <property type="project" value="TreeGrafter"/>
</dbReference>
<dbReference type="PANTHER" id="PTHR13345:SF9">
    <property type="entry name" value="PROTEIN UXT"/>
    <property type="match status" value="1"/>
</dbReference>
<dbReference type="EMBL" id="GECU01013474">
    <property type="protein sequence ID" value="JAS94232.1"/>
    <property type="molecule type" value="Transcribed_RNA"/>
</dbReference>
<dbReference type="PRINTS" id="PR01502">
    <property type="entry name" value="UXTPROTEIN"/>
</dbReference>
<sequence>MEISIPQKVLKYEAFINDVLKEQLKKTAEDLDRTYGEIAEFIQLENLIQTIEENGLGKDGLKTQVDIGCNFYMQACVPDTSKILIDIGLGYFVEYTLKEALIVIKRRINLLNRKVDILRDQSANTKAHIKLVLHGIQELQNIK</sequence>
<dbReference type="InterPro" id="IPR003994">
    <property type="entry name" value="UXT"/>
</dbReference>
<dbReference type="GO" id="GO:0003714">
    <property type="term" value="F:transcription corepressor activity"/>
    <property type="evidence" value="ECO:0007669"/>
    <property type="project" value="InterPro"/>
</dbReference>
<dbReference type="Gene3D" id="1.10.287.370">
    <property type="match status" value="1"/>
</dbReference>
<dbReference type="InterPro" id="IPR009053">
    <property type="entry name" value="Prefoldin"/>
</dbReference>
<dbReference type="SUPFAM" id="SSF46579">
    <property type="entry name" value="Prefoldin"/>
    <property type="match status" value="1"/>
</dbReference>
<dbReference type="NCBIfam" id="TIGR00293">
    <property type="entry name" value="prefoldin subunit alpha"/>
    <property type="match status" value="1"/>
</dbReference>
<organism evidence="2">
    <name type="scientific">Homalodisca liturata</name>
    <dbReference type="NCBI Taxonomy" id="320908"/>
    <lineage>
        <taxon>Eukaryota</taxon>
        <taxon>Metazoa</taxon>
        <taxon>Ecdysozoa</taxon>
        <taxon>Arthropoda</taxon>
        <taxon>Hexapoda</taxon>
        <taxon>Insecta</taxon>
        <taxon>Pterygota</taxon>
        <taxon>Neoptera</taxon>
        <taxon>Paraneoptera</taxon>
        <taxon>Hemiptera</taxon>
        <taxon>Auchenorrhyncha</taxon>
        <taxon>Membracoidea</taxon>
        <taxon>Cicadellidae</taxon>
        <taxon>Cicadellinae</taxon>
        <taxon>Proconiini</taxon>
        <taxon>Homalodisca</taxon>
    </lineage>
</organism>
<comment type="similarity">
    <text evidence="1">Belongs to the UXT family.</text>
</comment>
<dbReference type="CDD" id="cd23158">
    <property type="entry name" value="Prefoldin_UXT"/>
    <property type="match status" value="1"/>
</dbReference>